<feature type="domain" description="4Fe-4S ferredoxin-type" evidence="6">
    <location>
        <begin position="200"/>
        <end position="229"/>
    </location>
</feature>
<dbReference type="PROSITE" id="PS51379">
    <property type="entry name" value="4FE4S_FER_2"/>
    <property type="match status" value="1"/>
</dbReference>
<dbReference type="InterPro" id="IPR004017">
    <property type="entry name" value="Cys_rich_dom"/>
</dbReference>
<dbReference type="InterPro" id="IPR017900">
    <property type="entry name" value="4Fe4S_Fe_S_CS"/>
</dbReference>
<keyword evidence="8" id="KW-1185">Reference proteome</keyword>
<dbReference type="InterPro" id="IPR051460">
    <property type="entry name" value="HdrC_iron-sulfur_subunit"/>
</dbReference>
<dbReference type="Pfam" id="PF13534">
    <property type="entry name" value="Fer4_17"/>
    <property type="match status" value="1"/>
</dbReference>
<dbReference type="Proteomes" id="UP001165427">
    <property type="component" value="Unassembled WGS sequence"/>
</dbReference>
<evidence type="ECO:0000256" key="4">
    <source>
        <dbReference type="ARBA" id="ARBA00023004"/>
    </source>
</evidence>
<organism evidence="7 8">
    <name type="scientific">Desulfatitalea alkaliphila</name>
    <dbReference type="NCBI Taxonomy" id="2929485"/>
    <lineage>
        <taxon>Bacteria</taxon>
        <taxon>Pseudomonadati</taxon>
        <taxon>Thermodesulfobacteriota</taxon>
        <taxon>Desulfobacteria</taxon>
        <taxon>Desulfobacterales</taxon>
        <taxon>Desulfosarcinaceae</taxon>
        <taxon>Desulfatitalea</taxon>
    </lineage>
</organism>
<dbReference type="GO" id="GO:0051539">
    <property type="term" value="F:4 iron, 4 sulfur cluster binding"/>
    <property type="evidence" value="ECO:0007669"/>
    <property type="project" value="UniProtKB-KW"/>
</dbReference>
<dbReference type="PROSITE" id="PS00198">
    <property type="entry name" value="4FE4S_FER_1"/>
    <property type="match status" value="1"/>
</dbReference>
<comment type="caution">
    <text evidence="7">The sequence shown here is derived from an EMBL/GenBank/DDBJ whole genome shotgun (WGS) entry which is preliminary data.</text>
</comment>
<dbReference type="PANTHER" id="PTHR43255">
    <property type="entry name" value="IRON-SULFUR-BINDING OXIDOREDUCTASE FADF-RELATED-RELATED"/>
    <property type="match status" value="1"/>
</dbReference>
<dbReference type="Gene3D" id="1.10.1060.10">
    <property type="entry name" value="Alpha-helical ferredoxin"/>
    <property type="match status" value="1"/>
</dbReference>
<dbReference type="RefSeq" id="WP_246906415.1">
    <property type="nucleotide sequence ID" value="NZ_JALJRB010000008.1"/>
</dbReference>
<proteinExistence type="predicted"/>
<accession>A0AA41R4V3</accession>
<dbReference type="InterPro" id="IPR017896">
    <property type="entry name" value="4Fe4S_Fe-S-bd"/>
</dbReference>
<evidence type="ECO:0000313" key="8">
    <source>
        <dbReference type="Proteomes" id="UP001165427"/>
    </source>
</evidence>
<name>A0AA41R4V3_9BACT</name>
<keyword evidence="1" id="KW-0004">4Fe-4S</keyword>
<reference evidence="7" key="1">
    <citation type="submission" date="2022-04" db="EMBL/GenBank/DDBJ databases">
        <title>Desulfatitalea alkaliphila sp. nov., a novel anaerobic sulfate-reducing bacterium isolated from terrestrial mud volcano, Taman Peninsula, Russia.</title>
        <authorList>
            <person name="Khomyakova M.A."/>
            <person name="Merkel A.Y."/>
            <person name="Slobodkin A.I."/>
        </authorList>
    </citation>
    <scope>NUCLEOTIDE SEQUENCE</scope>
    <source>
        <strain evidence="7">M08but</strain>
    </source>
</reference>
<protein>
    <submittedName>
        <fullName evidence="7">Hydrogenase iron-sulfur subunit</fullName>
    </submittedName>
</protein>
<evidence type="ECO:0000256" key="3">
    <source>
        <dbReference type="ARBA" id="ARBA00023002"/>
    </source>
</evidence>
<dbReference type="AlphaFoldDB" id="A0AA41R4V3"/>
<dbReference type="InterPro" id="IPR009051">
    <property type="entry name" value="Helical_ferredxn"/>
</dbReference>
<evidence type="ECO:0000256" key="5">
    <source>
        <dbReference type="ARBA" id="ARBA00023014"/>
    </source>
</evidence>
<dbReference type="GO" id="GO:0016491">
    <property type="term" value="F:oxidoreductase activity"/>
    <property type="evidence" value="ECO:0007669"/>
    <property type="project" value="UniProtKB-KW"/>
</dbReference>
<dbReference type="Pfam" id="PF02754">
    <property type="entry name" value="CCG"/>
    <property type="match status" value="2"/>
</dbReference>
<dbReference type="GO" id="GO:0046872">
    <property type="term" value="F:metal ion binding"/>
    <property type="evidence" value="ECO:0007669"/>
    <property type="project" value="UniProtKB-KW"/>
</dbReference>
<dbReference type="GO" id="GO:0005886">
    <property type="term" value="C:plasma membrane"/>
    <property type="evidence" value="ECO:0007669"/>
    <property type="project" value="TreeGrafter"/>
</dbReference>
<dbReference type="SUPFAM" id="SSF46548">
    <property type="entry name" value="alpha-helical ferredoxin"/>
    <property type="match status" value="1"/>
</dbReference>
<evidence type="ECO:0000259" key="6">
    <source>
        <dbReference type="PROSITE" id="PS51379"/>
    </source>
</evidence>
<evidence type="ECO:0000256" key="2">
    <source>
        <dbReference type="ARBA" id="ARBA00022723"/>
    </source>
</evidence>
<sequence>MPEPLKIVLFLCNWGPHAAYQALQDRSADIPSEIKMIRIPCSGRISKALLFKPFEMGADGVLLLGCRSGTCRYGTGTSAAEENTADTRRIMALIGLGGERLELATFLPDEPEALLTFLQSFADRIRQMGQSPITRRTRPIAEDTAAGDLPTTPEAIVAAHDVFACQDCGKCTSACSLALAGKSYSPRFMAAEIIAGRADAAAVRNAVNSCLTCGICYERCPSAVNFPEFIKSMRIYYHDREVAAAPAHGGFFQSMMRAMTSPTLAPQRWRQLPDTIRTRSRGPVLFFGGCAPYFDIFFNKFLGVRTHHILEDSLRLLNFFDVEPALLENERCCGHDLLWSGDRDNFLRLARLNAEAIAASGAEELITACPECCHTLEVEYARHGVTLPLKITHMHAFLEREIDKGAVAFKPLEGCATFQDACRQSRFSGQAALPRKLLAPLYGNTPGGLVDAEAPSICCGNSAWIGCDADSKAMQVQRLEKARRSGSTTMITACPKCQIHLRCAMEDVVRAKQLKMELVDLTSLIAKTIHWE</sequence>
<keyword evidence="5" id="KW-0411">Iron-sulfur</keyword>
<keyword evidence="3" id="KW-0560">Oxidoreductase</keyword>
<keyword evidence="4" id="KW-0408">Iron</keyword>
<evidence type="ECO:0000256" key="1">
    <source>
        <dbReference type="ARBA" id="ARBA00022485"/>
    </source>
</evidence>
<keyword evidence="2" id="KW-0479">Metal-binding</keyword>
<dbReference type="Pfam" id="PF02662">
    <property type="entry name" value="FlpD"/>
    <property type="match status" value="1"/>
</dbReference>
<gene>
    <name evidence="7" type="ORF">MRX98_09635</name>
</gene>
<dbReference type="PANTHER" id="PTHR43255:SF1">
    <property type="entry name" value="IRON-SULFUR-BINDING OXIDOREDUCTASE FADF-RELATED"/>
    <property type="match status" value="1"/>
</dbReference>
<evidence type="ECO:0000313" key="7">
    <source>
        <dbReference type="EMBL" id="MCJ8500831.1"/>
    </source>
</evidence>
<dbReference type="EMBL" id="JALJRB010000008">
    <property type="protein sequence ID" value="MCJ8500831.1"/>
    <property type="molecule type" value="Genomic_DNA"/>
</dbReference>
<dbReference type="InterPro" id="IPR003813">
    <property type="entry name" value="MvhD/FlpD"/>
</dbReference>